<dbReference type="InterPro" id="IPR001433">
    <property type="entry name" value="OxRdtase_FAD/NAD-bd"/>
</dbReference>
<dbReference type="Pfam" id="PF00111">
    <property type="entry name" value="Fer2"/>
    <property type="match status" value="1"/>
</dbReference>
<proteinExistence type="predicted"/>
<protein>
    <submittedName>
        <fullName evidence="11">Ferredoxin--NADP reductase</fullName>
    </submittedName>
</protein>
<dbReference type="InterPro" id="IPR008333">
    <property type="entry name" value="Cbr1-like_FAD-bd_dom"/>
</dbReference>
<evidence type="ECO:0000259" key="10">
    <source>
        <dbReference type="PROSITE" id="PS51384"/>
    </source>
</evidence>
<evidence type="ECO:0000256" key="3">
    <source>
        <dbReference type="ARBA" id="ARBA00022714"/>
    </source>
</evidence>
<feature type="domain" description="2Fe-2S ferredoxin-type" evidence="9">
    <location>
        <begin position="247"/>
        <end position="335"/>
    </location>
</feature>
<organism evidence="11 12">
    <name type="scientific">Frankia nepalensis</name>
    <dbReference type="NCBI Taxonomy" id="1836974"/>
    <lineage>
        <taxon>Bacteria</taxon>
        <taxon>Bacillati</taxon>
        <taxon>Actinomycetota</taxon>
        <taxon>Actinomycetes</taxon>
        <taxon>Frankiales</taxon>
        <taxon>Frankiaceae</taxon>
        <taxon>Frankia</taxon>
    </lineage>
</organism>
<dbReference type="AlphaFoldDB" id="A0A937URW4"/>
<reference evidence="11" key="1">
    <citation type="submission" date="2020-12" db="EMBL/GenBank/DDBJ databases">
        <title>Genomic characterization of non-nitrogen-fixing Frankia strains.</title>
        <authorList>
            <person name="Carlos-Shanley C."/>
            <person name="Guerra T."/>
            <person name="Hahn D."/>
        </authorList>
    </citation>
    <scope>NUCLEOTIDE SEQUENCE</scope>
    <source>
        <strain evidence="11">CN6</strain>
    </source>
</reference>
<evidence type="ECO:0000256" key="7">
    <source>
        <dbReference type="ARBA" id="ARBA00023004"/>
    </source>
</evidence>
<evidence type="ECO:0000256" key="5">
    <source>
        <dbReference type="ARBA" id="ARBA00022827"/>
    </source>
</evidence>
<dbReference type="InterPro" id="IPR036010">
    <property type="entry name" value="2Fe-2S_ferredoxin-like_sf"/>
</dbReference>
<sequence length="335" mass="36260">MPRPPMFQRATVTRVIEETADTRTFVLAPHSGPFTYQAGQFCTFRVELAGEELLRSYSMSSAPETDSELAVTVKRVKDGKVSNWMIDNLAKGDEIEMTTPHGVFCLRDDTDAPLLGFCGGSGITPVISLAKSALTGTNRKVRLLCADRDRPSAIFYDALAQLAERFPGRLEVVRHLDSEHGIPTAATIQEFVGNDAGADCYICGPTPFMDLVESAWPGPGKLFVERFGAVPAGPAAPETAEDKEVEGTVTIILGRKKISVPRRANETFLESARRGGLTPPFSCESGTCATCMAKLVDGEATMRVNEALTDDEVEDGYILTCQGLPKSANVTVRYE</sequence>
<dbReference type="Gene3D" id="2.40.30.10">
    <property type="entry name" value="Translation factors"/>
    <property type="match status" value="1"/>
</dbReference>
<keyword evidence="2" id="KW-0285">Flavoprotein</keyword>
<dbReference type="SUPFAM" id="SSF63380">
    <property type="entry name" value="Riboflavin synthase domain-like"/>
    <property type="match status" value="1"/>
</dbReference>
<dbReference type="Gene3D" id="3.10.20.30">
    <property type="match status" value="1"/>
</dbReference>
<evidence type="ECO:0000313" key="11">
    <source>
        <dbReference type="EMBL" id="MBL7631543.1"/>
    </source>
</evidence>
<evidence type="ECO:0000256" key="8">
    <source>
        <dbReference type="ARBA" id="ARBA00023014"/>
    </source>
</evidence>
<dbReference type="PANTHER" id="PTHR47354:SF8">
    <property type="entry name" value="1,2-PHENYLACETYL-COA EPOXIDASE, SUBUNIT E"/>
    <property type="match status" value="1"/>
</dbReference>
<evidence type="ECO:0000259" key="9">
    <source>
        <dbReference type="PROSITE" id="PS51085"/>
    </source>
</evidence>
<evidence type="ECO:0000256" key="1">
    <source>
        <dbReference type="ARBA" id="ARBA00001974"/>
    </source>
</evidence>
<dbReference type="InterPro" id="IPR039261">
    <property type="entry name" value="FNR_nucleotide-bd"/>
</dbReference>
<dbReference type="GO" id="GO:0016491">
    <property type="term" value="F:oxidoreductase activity"/>
    <property type="evidence" value="ECO:0007669"/>
    <property type="project" value="UniProtKB-KW"/>
</dbReference>
<accession>A0A937URW4</accession>
<dbReference type="PANTHER" id="PTHR47354">
    <property type="entry name" value="NADH OXIDOREDUCTASE HCR"/>
    <property type="match status" value="1"/>
</dbReference>
<evidence type="ECO:0000256" key="2">
    <source>
        <dbReference type="ARBA" id="ARBA00022630"/>
    </source>
</evidence>
<keyword evidence="8" id="KW-0411">Iron-sulfur</keyword>
<keyword evidence="5" id="KW-0274">FAD</keyword>
<dbReference type="InterPro" id="IPR012675">
    <property type="entry name" value="Beta-grasp_dom_sf"/>
</dbReference>
<dbReference type="InterPro" id="IPR017927">
    <property type="entry name" value="FAD-bd_FR_type"/>
</dbReference>
<dbReference type="PROSITE" id="PS51085">
    <property type="entry name" value="2FE2S_FER_2"/>
    <property type="match status" value="1"/>
</dbReference>
<evidence type="ECO:0000256" key="6">
    <source>
        <dbReference type="ARBA" id="ARBA00023002"/>
    </source>
</evidence>
<dbReference type="GO" id="GO:0046872">
    <property type="term" value="F:metal ion binding"/>
    <property type="evidence" value="ECO:0007669"/>
    <property type="project" value="UniProtKB-KW"/>
</dbReference>
<dbReference type="InterPro" id="IPR006058">
    <property type="entry name" value="2Fe2S_fd_BS"/>
</dbReference>
<keyword evidence="7" id="KW-0408">Iron</keyword>
<dbReference type="CDD" id="cd06214">
    <property type="entry name" value="PA_degradation_oxidoreductase_like"/>
    <property type="match status" value="1"/>
</dbReference>
<keyword evidence="6" id="KW-0560">Oxidoreductase</keyword>
<dbReference type="CDD" id="cd00207">
    <property type="entry name" value="fer2"/>
    <property type="match status" value="1"/>
</dbReference>
<dbReference type="PRINTS" id="PR00410">
    <property type="entry name" value="PHEHYDRXLASE"/>
</dbReference>
<comment type="caution">
    <text evidence="11">The sequence shown here is derived from an EMBL/GenBank/DDBJ whole genome shotgun (WGS) entry which is preliminary data.</text>
</comment>
<dbReference type="InterPro" id="IPR001041">
    <property type="entry name" value="2Fe-2S_ferredoxin-type"/>
</dbReference>
<keyword evidence="12" id="KW-1185">Reference proteome</keyword>
<dbReference type="SUPFAM" id="SSF52343">
    <property type="entry name" value="Ferredoxin reductase-like, C-terminal NADP-linked domain"/>
    <property type="match status" value="1"/>
</dbReference>
<feature type="domain" description="FAD-binding FR-type" evidence="10">
    <location>
        <begin position="5"/>
        <end position="107"/>
    </location>
</feature>
<dbReference type="Gene3D" id="3.40.50.80">
    <property type="entry name" value="Nucleotide-binding domain of ferredoxin-NADP reductase (FNR) module"/>
    <property type="match status" value="1"/>
</dbReference>
<dbReference type="EMBL" id="JAEACQ010000276">
    <property type="protein sequence ID" value="MBL7631543.1"/>
    <property type="molecule type" value="Genomic_DNA"/>
</dbReference>
<dbReference type="Pfam" id="PF00175">
    <property type="entry name" value="NAD_binding_1"/>
    <property type="match status" value="1"/>
</dbReference>
<dbReference type="GO" id="GO:0050660">
    <property type="term" value="F:flavin adenine dinucleotide binding"/>
    <property type="evidence" value="ECO:0007669"/>
    <property type="project" value="TreeGrafter"/>
</dbReference>
<gene>
    <name evidence="11" type="ORF">I7412_31175</name>
</gene>
<keyword evidence="3" id="KW-0001">2Fe-2S</keyword>
<dbReference type="GO" id="GO:0051537">
    <property type="term" value="F:2 iron, 2 sulfur cluster binding"/>
    <property type="evidence" value="ECO:0007669"/>
    <property type="project" value="UniProtKB-KW"/>
</dbReference>
<name>A0A937URW4_9ACTN</name>
<comment type="cofactor">
    <cofactor evidence="1">
        <name>FAD</name>
        <dbReference type="ChEBI" id="CHEBI:57692"/>
    </cofactor>
</comment>
<dbReference type="Proteomes" id="UP000604475">
    <property type="component" value="Unassembled WGS sequence"/>
</dbReference>
<keyword evidence="4" id="KW-0479">Metal-binding</keyword>
<dbReference type="PROSITE" id="PS51384">
    <property type="entry name" value="FAD_FR"/>
    <property type="match status" value="1"/>
</dbReference>
<dbReference type="RefSeq" id="WP_203000435.1">
    <property type="nucleotide sequence ID" value="NZ_JADWYU010000218.1"/>
</dbReference>
<dbReference type="Pfam" id="PF00970">
    <property type="entry name" value="FAD_binding_6"/>
    <property type="match status" value="1"/>
</dbReference>
<dbReference type="InterPro" id="IPR050415">
    <property type="entry name" value="MRET"/>
</dbReference>
<evidence type="ECO:0000313" key="12">
    <source>
        <dbReference type="Proteomes" id="UP000604475"/>
    </source>
</evidence>
<dbReference type="PROSITE" id="PS00197">
    <property type="entry name" value="2FE2S_FER_1"/>
    <property type="match status" value="1"/>
</dbReference>
<evidence type="ECO:0000256" key="4">
    <source>
        <dbReference type="ARBA" id="ARBA00022723"/>
    </source>
</evidence>
<dbReference type="InterPro" id="IPR017938">
    <property type="entry name" value="Riboflavin_synthase-like_b-brl"/>
</dbReference>
<dbReference type="SUPFAM" id="SSF54292">
    <property type="entry name" value="2Fe-2S ferredoxin-like"/>
    <property type="match status" value="1"/>
</dbReference>